<protein>
    <submittedName>
        <fullName evidence="2">Uncharacterized protein</fullName>
    </submittedName>
</protein>
<feature type="region of interest" description="Disordered" evidence="1">
    <location>
        <begin position="372"/>
        <end position="431"/>
    </location>
</feature>
<sequence>MVISMGGQANSLLAGVVEEHPGDRSWRREWDGTCLRTDAAPAGRWIQHAARAARCSLWELRIRVRALTCCRCPALPCAGLSWPTCARPDLALAGPGPRRPLPAARRPPPTARQRAARMLRAQRAEPSPGVPAITAHTALYQPSPAHLPLCERSAPDLYSPEHSTWHPCGGKYRAGAVQPRKAGAVGHHARSRRSLHTRPLADDSQRSAARGKAAPLLGQKMACITNAVGPGQITPYPIPSSGHSPPPRLQPPVSASVERCMCTFRVRAAATSQCSPSVLALCLLPSPSTSACPPPCRRPALTAAAATSSPPAAARALALVRPASHSSSAELPPAHRMRWDPGLQLQMLLSETDGIIEASHAAVALDAGLLPGEQAAPNQPSTDAAPLRSNISEPHGWTPPRSRSGGTLSNLGLRSARAPRLPSAPGAADRE</sequence>
<proteinExistence type="predicted"/>
<gene>
    <name evidence="2" type="ORF">B0J12DRAFT_751954</name>
</gene>
<dbReference type="EMBL" id="JAGTJR010000011">
    <property type="protein sequence ID" value="KAH7052318.1"/>
    <property type="molecule type" value="Genomic_DNA"/>
</dbReference>
<reference evidence="2 3" key="1">
    <citation type="journal article" date="2021" name="Nat. Commun.">
        <title>Genetic determinants of endophytism in the Arabidopsis root mycobiome.</title>
        <authorList>
            <person name="Mesny F."/>
            <person name="Miyauchi S."/>
            <person name="Thiergart T."/>
            <person name="Pickel B."/>
            <person name="Atanasova L."/>
            <person name="Karlsson M."/>
            <person name="Huettel B."/>
            <person name="Barry K.W."/>
            <person name="Haridas S."/>
            <person name="Chen C."/>
            <person name="Bauer D."/>
            <person name="Andreopoulos W."/>
            <person name="Pangilinan J."/>
            <person name="LaButti K."/>
            <person name="Riley R."/>
            <person name="Lipzen A."/>
            <person name="Clum A."/>
            <person name="Drula E."/>
            <person name="Henrissat B."/>
            <person name="Kohler A."/>
            <person name="Grigoriev I.V."/>
            <person name="Martin F.M."/>
            <person name="Hacquard S."/>
        </authorList>
    </citation>
    <scope>NUCLEOTIDE SEQUENCE [LARGE SCALE GENOMIC DNA]</scope>
    <source>
        <strain evidence="2 3">MPI-SDFR-AT-0080</strain>
    </source>
</reference>
<dbReference type="Proteomes" id="UP000774617">
    <property type="component" value="Unassembled WGS sequence"/>
</dbReference>
<name>A0ABQ8GDD0_9PEZI</name>
<comment type="caution">
    <text evidence="2">The sequence shown here is derived from an EMBL/GenBank/DDBJ whole genome shotgun (WGS) entry which is preliminary data.</text>
</comment>
<accession>A0ABQ8GDD0</accession>
<feature type="region of interest" description="Disordered" evidence="1">
    <location>
        <begin position="183"/>
        <end position="212"/>
    </location>
</feature>
<organism evidence="2 3">
    <name type="scientific">Macrophomina phaseolina</name>
    <dbReference type="NCBI Taxonomy" id="35725"/>
    <lineage>
        <taxon>Eukaryota</taxon>
        <taxon>Fungi</taxon>
        <taxon>Dikarya</taxon>
        <taxon>Ascomycota</taxon>
        <taxon>Pezizomycotina</taxon>
        <taxon>Dothideomycetes</taxon>
        <taxon>Dothideomycetes incertae sedis</taxon>
        <taxon>Botryosphaeriales</taxon>
        <taxon>Botryosphaeriaceae</taxon>
        <taxon>Macrophomina</taxon>
    </lineage>
</organism>
<evidence type="ECO:0000313" key="2">
    <source>
        <dbReference type="EMBL" id="KAH7052318.1"/>
    </source>
</evidence>
<keyword evidence="3" id="KW-1185">Reference proteome</keyword>
<evidence type="ECO:0000256" key="1">
    <source>
        <dbReference type="SAM" id="MobiDB-lite"/>
    </source>
</evidence>
<feature type="compositionally biased region" description="Basic residues" evidence="1">
    <location>
        <begin position="187"/>
        <end position="196"/>
    </location>
</feature>
<evidence type="ECO:0000313" key="3">
    <source>
        <dbReference type="Proteomes" id="UP000774617"/>
    </source>
</evidence>